<evidence type="ECO:0000256" key="1">
    <source>
        <dbReference type="SAM" id="MobiDB-lite"/>
    </source>
</evidence>
<proteinExistence type="predicted"/>
<dbReference type="Gene3D" id="3.10.310.50">
    <property type="match status" value="1"/>
</dbReference>
<evidence type="ECO:0000313" key="3">
    <source>
        <dbReference type="EnsemblMetazoa" id="XP_038064338.1"/>
    </source>
</evidence>
<evidence type="ECO:0000256" key="2">
    <source>
        <dbReference type="SAM" id="Phobius"/>
    </source>
</evidence>
<sequence>MPHCASPTPHAFGPVLVCFLAVILVLSALPRFASCSSSSTSGWLASDFPDPRVNPPGDCGFTSGEFAWVTPAADPANATNWVCDPDRVLSLDEALSLANYLNSLSHQSPCDCEAVECPGSDVTPTGYLIGVALVDRLNIEGMTFEPLNVKAANFAKATRAKWFSGLGCDDNALVFYSRFSNELYISIGETVEGVVSDLELASLYRLGEQYLTVDDSSSSSQRGAGDEGQTTPSSSAVTHDGLVAVVSNLNEAILNGPSISSDIIFAFSIPLLLLVVLTVMCLVSNICCAQDISVPEPSVSRRSRTEVDAKSENEEDAKSENEEDAKSENEEETSR</sequence>
<keyword evidence="4" id="KW-1185">Reference proteome</keyword>
<feature type="region of interest" description="Disordered" evidence="1">
    <location>
        <begin position="295"/>
        <end position="335"/>
    </location>
</feature>
<feature type="region of interest" description="Disordered" evidence="1">
    <location>
        <begin position="215"/>
        <end position="236"/>
    </location>
</feature>
<dbReference type="PANTHER" id="PTHR33748:SF5">
    <property type="entry name" value="GROUND-LIKE DOMAIN-CONTAINING PROTEIN"/>
    <property type="match status" value="1"/>
</dbReference>
<reference evidence="3" key="1">
    <citation type="submission" date="2022-11" db="UniProtKB">
        <authorList>
            <consortium name="EnsemblMetazoa"/>
        </authorList>
    </citation>
    <scope>IDENTIFICATION</scope>
</reference>
<feature type="transmembrane region" description="Helical" evidence="2">
    <location>
        <begin position="12"/>
        <end position="29"/>
    </location>
</feature>
<dbReference type="RefSeq" id="XP_038064338.1">
    <property type="nucleotide sequence ID" value="XM_038208410.1"/>
</dbReference>
<name>A0A914AL87_PATMI</name>
<keyword evidence="2" id="KW-0472">Membrane</keyword>
<keyword evidence="2" id="KW-1133">Transmembrane helix</keyword>
<accession>A0A914AL87</accession>
<dbReference type="EnsemblMetazoa" id="XM_038208410.1">
    <property type="protein sequence ID" value="XP_038064338.1"/>
    <property type="gene ID" value="LOC119734832"/>
</dbReference>
<feature type="compositionally biased region" description="Basic and acidic residues" evidence="1">
    <location>
        <begin position="303"/>
        <end position="335"/>
    </location>
</feature>
<keyword evidence="2" id="KW-0812">Transmembrane</keyword>
<protein>
    <submittedName>
        <fullName evidence="3">Uncharacterized protein</fullName>
    </submittedName>
</protein>
<dbReference type="GeneID" id="119734832"/>
<dbReference type="PANTHER" id="PTHR33748">
    <property type="entry name" value="PROTEIN CBG04600"/>
    <property type="match status" value="1"/>
</dbReference>
<feature type="transmembrane region" description="Helical" evidence="2">
    <location>
        <begin position="263"/>
        <end position="286"/>
    </location>
</feature>
<dbReference type="InterPro" id="IPR033438">
    <property type="entry name" value="MOLO1"/>
</dbReference>
<dbReference type="OMA" id="NICCAQD"/>
<evidence type="ECO:0000313" key="4">
    <source>
        <dbReference type="Proteomes" id="UP000887568"/>
    </source>
</evidence>
<dbReference type="Pfam" id="PF17175">
    <property type="entry name" value="MOLO1"/>
    <property type="match status" value="1"/>
</dbReference>
<organism evidence="3 4">
    <name type="scientific">Patiria miniata</name>
    <name type="common">Bat star</name>
    <name type="synonym">Asterina miniata</name>
    <dbReference type="NCBI Taxonomy" id="46514"/>
    <lineage>
        <taxon>Eukaryota</taxon>
        <taxon>Metazoa</taxon>
        <taxon>Echinodermata</taxon>
        <taxon>Eleutherozoa</taxon>
        <taxon>Asterozoa</taxon>
        <taxon>Asteroidea</taxon>
        <taxon>Valvatacea</taxon>
        <taxon>Valvatida</taxon>
        <taxon>Asterinidae</taxon>
        <taxon>Patiria</taxon>
    </lineage>
</organism>
<dbReference type="AlphaFoldDB" id="A0A914AL87"/>
<dbReference type="OrthoDB" id="8062037at2759"/>
<dbReference type="Proteomes" id="UP000887568">
    <property type="component" value="Unplaced"/>
</dbReference>
<dbReference type="GO" id="GO:0005892">
    <property type="term" value="C:acetylcholine-gated channel complex"/>
    <property type="evidence" value="ECO:0007669"/>
    <property type="project" value="InterPro"/>
</dbReference>